<comment type="similarity">
    <text evidence="3">Belongs to the ustYa family.</text>
</comment>
<name>A0A165BWS1_9APHY</name>
<keyword evidence="2" id="KW-0560">Oxidoreductase</keyword>
<feature type="region of interest" description="Disordered" evidence="4">
    <location>
        <begin position="1"/>
        <end position="22"/>
    </location>
</feature>
<keyword evidence="6" id="KW-1185">Reference proteome</keyword>
<dbReference type="AlphaFoldDB" id="A0A165BWS1"/>
<protein>
    <submittedName>
        <fullName evidence="5">Uncharacterized protein</fullName>
    </submittedName>
</protein>
<dbReference type="PANTHER" id="PTHR33365:SF11">
    <property type="entry name" value="TAT PATHWAY SIGNAL SEQUENCE"/>
    <property type="match status" value="1"/>
</dbReference>
<dbReference type="STRING" id="1314785.A0A165BWS1"/>
<dbReference type="GeneID" id="63822073"/>
<gene>
    <name evidence="5" type="ORF">LAESUDRAFT_663177</name>
</gene>
<dbReference type="InterPro" id="IPR021765">
    <property type="entry name" value="UstYa-like"/>
</dbReference>
<evidence type="ECO:0000256" key="4">
    <source>
        <dbReference type="SAM" id="MobiDB-lite"/>
    </source>
</evidence>
<dbReference type="GO" id="GO:0016491">
    <property type="term" value="F:oxidoreductase activity"/>
    <property type="evidence" value="ECO:0007669"/>
    <property type="project" value="UniProtKB-KW"/>
</dbReference>
<evidence type="ECO:0000313" key="6">
    <source>
        <dbReference type="Proteomes" id="UP000076871"/>
    </source>
</evidence>
<proteinExistence type="inferred from homology"/>
<dbReference type="Pfam" id="PF11807">
    <property type="entry name" value="UstYa"/>
    <property type="match status" value="1"/>
</dbReference>
<dbReference type="PANTHER" id="PTHR33365">
    <property type="entry name" value="YALI0B05434P"/>
    <property type="match status" value="1"/>
</dbReference>
<organism evidence="5 6">
    <name type="scientific">Laetiporus sulphureus 93-53</name>
    <dbReference type="NCBI Taxonomy" id="1314785"/>
    <lineage>
        <taxon>Eukaryota</taxon>
        <taxon>Fungi</taxon>
        <taxon>Dikarya</taxon>
        <taxon>Basidiomycota</taxon>
        <taxon>Agaricomycotina</taxon>
        <taxon>Agaricomycetes</taxon>
        <taxon>Polyporales</taxon>
        <taxon>Laetiporus</taxon>
    </lineage>
</organism>
<accession>A0A165BWS1</accession>
<dbReference type="OrthoDB" id="3687641at2759"/>
<dbReference type="GO" id="GO:0043386">
    <property type="term" value="P:mycotoxin biosynthetic process"/>
    <property type="evidence" value="ECO:0007669"/>
    <property type="project" value="InterPro"/>
</dbReference>
<evidence type="ECO:0000256" key="1">
    <source>
        <dbReference type="ARBA" id="ARBA00004685"/>
    </source>
</evidence>
<dbReference type="EMBL" id="KV427659">
    <property type="protein sequence ID" value="KZT01794.1"/>
    <property type="molecule type" value="Genomic_DNA"/>
</dbReference>
<dbReference type="InParanoid" id="A0A165BWS1"/>
<comment type="pathway">
    <text evidence="1">Mycotoxin biosynthesis.</text>
</comment>
<evidence type="ECO:0000313" key="5">
    <source>
        <dbReference type="EMBL" id="KZT01794.1"/>
    </source>
</evidence>
<dbReference type="RefSeq" id="XP_040759534.1">
    <property type="nucleotide sequence ID" value="XM_040905043.1"/>
</dbReference>
<sequence>MRLQATQARAAYRGRDHPRTWPLPPPAPVGLTRSHSIHYNLTSTVGLAEWNASLPSGGAIVHLGPDHRPFTVSILHQLRCLDIIRASLVDLYADDAPDATFGNAALAKHCMHYLRQMVLCRADTRLESVRAPKGKGLTVWEVTHECLDWTAVFDAAEENWRLYMSTTS</sequence>
<evidence type="ECO:0000256" key="3">
    <source>
        <dbReference type="ARBA" id="ARBA00035112"/>
    </source>
</evidence>
<evidence type="ECO:0000256" key="2">
    <source>
        <dbReference type="ARBA" id="ARBA00023002"/>
    </source>
</evidence>
<dbReference type="Proteomes" id="UP000076871">
    <property type="component" value="Unassembled WGS sequence"/>
</dbReference>
<reference evidence="5 6" key="1">
    <citation type="journal article" date="2016" name="Mol. Biol. Evol.">
        <title>Comparative Genomics of Early-Diverging Mushroom-Forming Fungi Provides Insights into the Origins of Lignocellulose Decay Capabilities.</title>
        <authorList>
            <person name="Nagy L.G."/>
            <person name="Riley R."/>
            <person name="Tritt A."/>
            <person name="Adam C."/>
            <person name="Daum C."/>
            <person name="Floudas D."/>
            <person name="Sun H."/>
            <person name="Yadav J.S."/>
            <person name="Pangilinan J."/>
            <person name="Larsson K.H."/>
            <person name="Matsuura K."/>
            <person name="Barry K."/>
            <person name="Labutti K."/>
            <person name="Kuo R."/>
            <person name="Ohm R.A."/>
            <person name="Bhattacharya S.S."/>
            <person name="Shirouzu T."/>
            <person name="Yoshinaga Y."/>
            <person name="Martin F.M."/>
            <person name="Grigoriev I.V."/>
            <person name="Hibbett D.S."/>
        </authorList>
    </citation>
    <scope>NUCLEOTIDE SEQUENCE [LARGE SCALE GENOMIC DNA]</scope>
    <source>
        <strain evidence="5 6">93-53</strain>
    </source>
</reference>